<proteinExistence type="predicted"/>
<dbReference type="SUPFAM" id="SSF56935">
    <property type="entry name" value="Porins"/>
    <property type="match status" value="1"/>
</dbReference>
<dbReference type="InterPro" id="IPR023614">
    <property type="entry name" value="Porin_dom_sf"/>
</dbReference>
<sequence length="198" mass="23018">SRLSLLTAFKLSETSKMTGEKQNNRSIQLGLAYRPQQSKWLLLNKLELRQDQTTGSQFDSESWRVINMFNGNYKTGRWQLSLQYGAKTVKETINNLQYKNFVDLTGVEARYDLSKKWDIGVHGSVLHAWDLKQYDYNSGVSVGHRFADNVWISVGYNFNGFRDEDFSRSNYTSKGIFLRFRIKFDQTTVRDAVKWAGQ</sequence>
<dbReference type="Gene3D" id="2.40.160.10">
    <property type="entry name" value="Porin"/>
    <property type="match status" value="1"/>
</dbReference>
<name>A0A3B0Z947_9ZZZZ</name>
<protein>
    <recommendedName>
        <fullName evidence="2">DUF2490 domain-containing protein</fullName>
    </recommendedName>
</protein>
<reference evidence="1" key="1">
    <citation type="submission" date="2018-06" db="EMBL/GenBank/DDBJ databases">
        <authorList>
            <person name="Zhirakovskaya E."/>
        </authorList>
    </citation>
    <scope>NUCLEOTIDE SEQUENCE</scope>
</reference>
<evidence type="ECO:0000313" key="1">
    <source>
        <dbReference type="EMBL" id="VAW84072.1"/>
    </source>
</evidence>
<organism evidence="1">
    <name type="scientific">hydrothermal vent metagenome</name>
    <dbReference type="NCBI Taxonomy" id="652676"/>
    <lineage>
        <taxon>unclassified sequences</taxon>
        <taxon>metagenomes</taxon>
        <taxon>ecological metagenomes</taxon>
    </lineage>
</organism>
<feature type="non-terminal residue" evidence="1">
    <location>
        <position position="1"/>
    </location>
</feature>
<dbReference type="EMBL" id="UOFP01000025">
    <property type="protein sequence ID" value="VAW84072.1"/>
    <property type="molecule type" value="Genomic_DNA"/>
</dbReference>
<accession>A0A3B0Z947</accession>
<evidence type="ECO:0008006" key="2">
    <source>
        <dbReference type="Google" id="ProtNLM"/>
    </source>
</evidence>
<gene>
    <name evidence="1" type="ORF">MNBD_GAMMA18-2114</name>
</gene>
<dbReference type="AlphaFoldDB" id="A0A3B0Z947"/>